<name>A0A5C4TFW6_9BACL</name>
<dbReference type="InterPro" id="IPR002220">
    <property type="entry name" value="DapA-like"/>
</dbReference>
<dbReference type="Proteomes" id="UP000307943">
    <property type="component" value="Unassembled WGS sequence"/>
</dbReference>
<gene>
    <name evidence="5" type="ORF">FE784_02265</name>
</gene>
<dbReference type="Gene3D" id="3.20.20.70">
    <property type="entry name" value="Aldolase class I"/>
    <property type="match status" value="1"/>
</dbReference>
<proteinExistence type="inferred from homology"/>
<dbReference type="PANTHER" id="PTHR12128:SF66">
    <property type="entry name" value="4-HYDROXY-2-OXOGLUTARATE ALDOLASE, MITOCHONDRIAL"/>
    <property type="match status" value="1"/>
</dbReference>
<dbReference type="CDD" id="cd00408">
    <property type="entry name" value="DHDPS-like"/>
    <property type="match status" value="1"/>
</dbReference>
<feature type="active site" description="Proton donor/acceptor" evidence="4">
    <location>
        <position position="141"/>
    </location>
</feature>
<dbReference type="Pfam" id="PF00701">
    <property type="entry name" value="DHDPS"/>
    <property type="match status" value="1"/>
</dbReference>
<dbReference type="AlphaFoldDB" id="A0A5C4TFW6"/>
<feature type="active site" description="Schiff-base intermediate with substrate" evidence="4">
    <location>
        <position position="169"/>
    </location>
</feature>
<evidence type="ECO:0000256" key="3">
    <source>
        <dbReference type="PIRNR" id="PIRNR001365"/>
    </source>
</evidence>
<accession>A0A5C4TFW6</accession>
<dbReference type="RefSeq" id="WP_139600587.1">
    <property type="nucleotide sequence ID" value="NZ_VDCQ01000002.1"/>
</dbReference>
<dbReference type="PIRSF" id="PIRSF001365">
    <property type="entry name" value="DHDPS"/>
    <property type="match status" value="1"/>
</dbReference>
<evidence type="ECO:0000256" key="4">
    <source>
        <dbReference type="PIRSR" id="PIRSR001365-1"/>
    </source>
</evidence>
<dbReference type="InterPro" id="IPR013785">
    <property type="entry name" value="Aldolase_TIM"/>
</dbReference>
<keyword evidence="6" id="KW-1185">Reference proteome</keyword>
<dbReference type="PANTHER" id="PTHR12128">
    <property type="entry name" value="DIHYDRODIPICOLINATE SYNTHASE"/>
    <property type="match status" value="1"/>
</dbReference>
<evidence type="ECO:0000313" key="6">
    <source>
        <dbReference type="Proteomes" id="UP000307943"/>
    </source>
</evidence>
<evidence type="ECO:0000256" key="2">
    <source>
        <dbReference type="ARBA" id="ARBA00023239"/>
    </source>
</evidence>
<organism evidence="5 6">
    <name type="scientific">Paenibacillus hemerocallicola</name>
    <dbReference type="NCBI Taxonomy" id="1172614"/>
    <lineage>
        <taxon>Bacteria</taxon>
        <taxon>Bacillati</taxon>
        <taxon>Bacillota</taxon>
        <taxon>Bacilli</taxon>
        <taxon>Bacillales</taxon>
        <taxon>Paenibacillaceae</taxon>
        <taxon>Paenibacillus</taxon>
    </lineage>
</organism>
<keyword evidence="2 3" id="KW-0456">Lyase</keyword>
<evidence type="ECO:0000313" key="5">
    <source>
        <dbReference type="EMBL" id="TNJ67983.1"/>
    </source>
</evidence>
<comment type="caution">
    <text evidence="5">The sequence shown here is derived from an EMBL/GenBank/DDBJ whole genome shotgun (WGS) entry which is preliminary data.</text>
</comment>
<dbReference type="OrthoDB" id="9796205at2"/>
<dbReference type="EMBL" id="VDCQ01000002">
    <property type="protein sequence ID" value="TNJ67983.1"/>
    <property type="molecule type" value="Genomic_DNA"/>
</dbReference>
<evidence type="ECO:0000256" key="1">
    <source>
        <dbReference type="ARBA" id="ARBA00007592"/>
    </source>
</evidence>
<sequence>MSHSIQNGVWPTMITPFTSSGEVDYAALEQLVEWYIGMGVHGLFAVCQSSEMFKLSLEERVEIARFVKRQAAGRVQVIASGHVSDAFEDQVAELRQIAATGVDAVVLISNRLAKEDEGDEVWKTAASKLLEAIPDVPLGIYECPYPYKRLLSPELLKWCADTGRFWFLKDTCCDLQQMKAKIDAVAGSALKLFNANSSSLLASLKLGAAGFSGVMANFHPDLYVRLTERWKEDETAAEQLQAYLGVASLIELQYYPVNAKYHLQQLGLPITTATRVKDDAGLKANHKIEVGQLELLTNVVRTLLVSSEAGEVTAGLK</sequence>
<protein>
    <submittedName>
        <fullName evidence="5">Dihydrodipicolinate synthase family protein</fullName>
    </submittedName>
</protein>
<comment type="similarity">
    <text evidence="1 3">Belongs to the DapA family.</text>
</comment>
<reference evidence="5 6" key="1">
    <citation type="submission" date="2019-05" db="EMBL/GenBank/DDBJ databases">
        <title>We sequenced the genome of Paenibacillus hemerocallicola KCTC 33185 for further insight into its adaptation and study the phylogeny of Paenibacillus.</title>
        <authorList>
            <person name="Narsing Rao M.P."/>
        </authorList>
    </citation>
    <scope>NUCLEOTIDE SEQUENCE [LARGE SCALE GENOMIC DNA]</scope>
    <source>
        <strain evidence="5 6">KCTC 33185</strain>
    </source>
</reference>
<dbReference type="SUPFAM" id="SSF51569">
    <property type="entry name" value="Aldolase"/>
    <property type="match status" value="1"/>
</dbReference>
<dbReference type="SMART" id="SM01130">
    <property type="entry name" value="DHDPS"/>
    <property type="match status" value="1"/>
</dbReference>
<dbReference type="GO" id="GO:0008840">
    <property type="term" value="F:4-hydroxy-tetrahydrodipicolinate synthase activity"/>
    <property type="evidence" value="ECO:0007669"/>
    <property type="project" value="TreeGrafter"/>
</dbReference>